<evidence type="ECO:0000256" key="1">
    <source>
        <dbReference type="SAM" id="Phobius"/>
    </source>
</evidence>
<evidence type="ECO:0000313" key="2">
    <source>
        <dbReference type="EMBL" id="MBB6182262.1"/>
    </source>
</evidence>
<organism evidence="2 3">
    <name type="scientific">Pseudorhizobium flavum</name>
    <dbReference type="NCBI Taxonomy" id="1335061"/>
    <lineage>
        <taxon>Bacteria</taxon>
        <taxon>Pseudomonadati</taxon>
        <taxon>Pseudomonadota</taxon>
        <taxon>Alphaproteobacteria</taxon>
        <taxon>Hyphomicrobiales</taxon>
        <taxon>Rhizobiaceae</taxon>
        <taxon>Rhizobium/Agrobacterium group</taxon>
        <taxon>Pseudorhizobium</taxon>
    </lineage>
</organism>
<accession>A0A7W9Z1D4</accession>
<comment type="caution">
    <text evidence="2">The sequence shown here is derived from an EMBL/GenBank/DDBJ whole genome shotgun (WGS) entry which is preliminary data.</text>
</comment>
<proteinExistence type="predicted"/>
<dbReference type="AlphaFoldDB" id="A0A7W9Z1D4"/>
<dbReference type="EMBL" id="JACHEJ010000024">
    <property type="protein sequence ID" value="MBB6182262.1"/>
    <property type="molecule type" value="Genomic_DNA"/>
</dbReference>
<dbReference type="Proteomes" id="UP000535501">
    <property type="component" value="Unassembled WGS sequence"/>
</dbReference>
<dbReference type="RefSeq" id="WP_077549896.1">
    <property type="nucleotide sequence ID" value="NZ_JACHEJ010000024.1"/>
</dbReference>
<keyword evidence="1" id="KW-0472">Membrane</keyword>
<evidence type="ECO:0000313" key="3">
    <source>
        <dbReference type="Proteomes" id="UP000535501"/>
    </source>
</evidence>
<keyword evidence="1" id="KW-0812">Transmembrane</keyword>
<feature type="transmembrane region" description="Helical" evidence="1">
    <location>
        <begin position="77"/>
        <end position="101"/>
    </location>
</feature>
<reference evidence="2 3" key="1">
    <citation type="submission" date="2020-08" db="EMBL/GenBank/DDBJ databases">
        <title>Genomic Encyclopedia of Type Strains, Phase IV (KMG-IV): sequencing the most valuable type-strain genomes for metagenomic binning, comparative biology and taxonomic classification.</title>
        <authorList>
            <person name="Goeker M."/>
        </authorList>
    </citation>
    <scope>NUCLEOTIDE SEQUENCE [LARGE SCALE GENOMIC DNA]</scope>
    <source>
        <strain evidence="2 3">DSM 102134</strain>
    </source>
</reference>
<protein>
    <submittedName>
        <fullName evidence="2">Uncharacterized protein</fullName>
    </submittedName>
</protein>
<sequence length="106" mass="11638">MDTTTSQFEKTWGRLNAMAASGARAALPPAQGLPRQVRNPNDHAPKVASMQPEYWIYSIRDAGPLWSLTMLKKWTQLAMRFAVPAIILGGLLGGPLVILILQHMGQ</sequence>
<gene>
    <name evidence="2" type="ORF">HNQ75_004251</name>
</gene>
<name>A0A7W9Z1D4_9HYPH</name>
<keyword evidence="3" id="KW-1185">Reference proteome</keyword>
<keyword evidence="1" id="KW-1133">Transmembrane helix</keyword>